<evidence type="ECO:0000313" key="2">
    <source>
        <dbReference type="Proteomes" id="UP000680865"/>
    </source>
</evidence>
<dbReference type="RefSeq" id="WP_213001924.1">
    <property type="nucleotide sequence ID" value="NZ_BAAATW010000014.1"/>
</dbReference>
<gene>
    <name evidence="1" type="ORF">Aco04nite_74900</name>
</gene>
<sequence>MTGPERRDEVLTRIRLAELAVITGHAPGSDQLIRLGVEALLAGVDSPTLAELAGLTRAEEPEATALFRRVTDELGLNWDLPDDPAERNRALLRLWSGMLLDGTLTPDDAAERLYWPLYDLGPVDALTPLLTAVLLHEDGQSASPHELTRDLVTQARKFLDSAA</sequence>
<organism evidence="1 2">
    <name type="scientific">Winogradskya consettensis</name>
    <dbReference type="NCBI Taxonomy" id="113560"/>
    <lineage>
        <taxon>Bacteria</taxon>
        <taxon>Bacillati</taxon>
        <taxon>Actinomycetota</taxon>
        <taxon>Actinomycetes</taxon>
        <taxon>Micromonosporales</taxon>
        <taxon>Micromonosporaceae</taxon>
        <taxon>Winogradskya</taxon>
    </lineage>
</organism>
<proteinExistence type="predicted"/>
<name>A0A919VVW4_9ACTN</name>
<dbReference type="AlphaFoldDB" id="A0A919VVW4"/>
<reference evidence="1" key="1">
    <citation type="submission" date="2021-03" db="EMBL/GenBank/DDBJ databases">
        <title>Whole genome shotgun sequence of Actinoplanes consettensis NBRC 14913.</title>
        <authorList>
            <person name="Komaki H."/>
            <person name="Tamura T."/>
        </authorList>
    </citation>
    <scope>NUCLEOTIDE SEQUENCE</scope>
    <source>
        <strain evidence="1">NBRC 14913</strain>
    </source>
</reference>
<accession>A0A919VVW4</accession>
<dbReference type="EMBL" id="BOQP01000046">
    <property type="protein sequence ID" value="GIM81106.1"/>
    <property type="molecule type" value="Genomic_DNA"/>
</dbReference>
<comment type="caution">
    <text evidence="1">The sequence shown here is derived from an EMBL/GenBank/DDBJ whole genome shotgun (WGS) entry which is preliminary data.</text>
</comment>
<dbReference type="Proteomes" id="UP000680865">
    <property type="component" value="Unassembled WGS sequence"/>
</dbReference>
<protein>
    <submittedName>
        <fullName evidence="1">Uncharacterized protein</fullName>
    </submittedName>
</protein>
<keyword evidence="2" id="KW-1185">Reference proteome</keyword>
<evidence type="ECO:0000313" key="1">
    <source>
        <dbReference type="EMBL" id="GIM81106.1"/>
    </source>
</evidence>